<keyword evidence="3" id="KW-0560">Oxidoreductase</keyword>
<dbReference type="PANTHER" id="PTHR32303:SF20">
    <property type="entry name" value="QUINOPROTEIN ETHANOL DEHYDROGENASE"/>
    <property type="match status" value="1"/>
</dbReference>
<dbReference type="GO" id="GO:0016491">
    <property type="term" value="F:oxidoreductase activity"/>
    <property type="evidence" value="ECO:0007669"/>
    <property type="project" value="UniProtKB-KW"/>
</dbReference>
<reference evidence="5 6" key="1">
    <citation type="submission" date="2016-10" db="EMBL/GenBank/DDBJ databases">
        <authorList>
            <person name="de Groot N.N."/>
        </authorList>
    </citation>
    <scope>NUCLEOTIDE SEQUENCE [LARGE SCALE GENOMIC DNA]</scope>
    <source>
        <strain evidence="5 6">CGMCC 1.10267</strain>
    </source>
</reference>
<dbReference type="Pfam" id="PF01011">
    <property type="entry name" value="PQQ"/>
    <property type="match status" value="2"/>
</dbReference>
<comment type="cofactor">
    <cofactor evidence="1">
        <name>pyrroloquinoline quinone</name>
        <dbReference type="ChEBI" id="CHEBI:58442"/>
    </cofactor>
</comment>
<evidence type="ECO:0000313" key="5">
    <source>
        <dbReference type="EMBL" id="SDG69749.1"/>
    </source>
</evidence>
<dbReference type="SMART" id="SM00564">
    <property type="entry name" value="PQQ"/>
    <property type="match status" value="5"/>
</dbReference>
<protein>
    <submittedName>
        <fullName evidence="5">Alcohol dehydrogenase (Cytochrome c)</fullName>
    </submittedName>
</protein>
<evidence type="ECO:0000256" key="1">
    <source>
        <dbReference type="ARBA" id="ARBA00001931"/>
    </source>
</evidence>
<dbReference type="OrthoDB" id="9794322at2"/>
<dbReference type="InterPro" id="IPR002372">
    <property type="entry name" value="PQQ_rpt_dom"/>
</dbReference>
<dbReference type="SUPFAM" id="SSF50998">
    <property type="entry name" value="Quinoprotein alcohol dehydrogenase-like"/>
    <property type="match status" value="1"/>
</dbReference>
<feature type="domain" description="Pyrrolo-quinoline quinone repeat" evidence="4">
    <location>
        <begin position="48"/>
        <end position="373"/>
    </location>
</feature>
<evidence type="ECO:0000256" key="2">
    <source>
        <dbReference type="ARBA" id="ARBA00008156"/>
    </source>
</evidence>
<dbReference type="EMBL" id="FNCS01000006">
    <property type="protein sequence ID" value="SDG69749.1"/>
    <property type="molecule type" value="Genomic_DNA"/>
</dbReference>
<proteinExistence type="inferred from homology"/>
<feature type="domain" description="Pyrrolo-quinoline quinone repeat" evidence="4">
    <location>
        <begin position="485"/>
        <end position="546"/>
    </location>
</feature>
<evidence type="ECO:0000256" key="3">
    <source>
        <dbReference type="ARBA" id="ARBA00023002"/>
    </source>
</evidence>
<dbReference type="InterPro" id="IPR011047">
    <property type="entry name" value="Quinoprotein_ADH-like_sf"/>
</dbReference>
<gene>
    <name evidence="5" type="ORF">SAMN04487974_10668</name>
</gene>
<dbReference type="AlphaFoldDB" id="A0A1G7WD71"/>
<evidence type="ECO:0000259" key="4">
    <source>
        <dbReference type="Pfam" id="PF01011"/>
    </source>
</evidence>
<dbReference type="Gene3D" id="2.140.10.10">
    <property type="entry name" value="Quinoprotein alcohol dehydrogenase-like superfamily"/>
    <property type="match status" value="1"/>
</dbReference>
<name>A0A1G7WD71_9HYPH</name>
<accession>A0A1G7WD71</accession>
<dbReference type="PANTHER" id="PTHR32303">
    <property type="entry name" value="QUINOPROTEIN ALCOHOL DEHYDROGENASE (CYTOCHROME C)"/>
    <property type="match status" value="1"/>
</dbReference>
<dbReference type="RefSeq" id="WP_090596403.1">
    <property type="nucleotide sequence ID" value="NZ_FNCS01000006.1"/>
</dbReference>
<dbReference type="STRING" id="440168.SAMN04487974_10668"/>
<dbReference type="InterPro" id="IPR018391">
    <property type="entry name" value="PQQ_b-propeller_rpt"/>
</dbReference>
<sequence>MRNFLLLSTTIVVGLLPIGYANAQVESRLSAFTDVSDETLLNPGDGDWLHWRRTYDGWGYSPLEEINKENVGDLQVAWTWSLTPGATETTPIVHDGVLFVHNNLDKVQAIDGASGDLLWEYNRDLPEDVVAAGTGNTATKRNMAIYEDMIILATSDTHIIALDARTGQEVWSVEPAAWSDGFRYSSGPLIADGVVVQGMTGCGNAQPGGCFITGHDPATGDELWRFHSIAQDGEEGDTWNDLPIESRHGASVWLAATYDPDTNTVFSGVGQPYPWIAEMSGLLPAVDTPGVSNDALYTDSTLALDPQTGELKWYFQHLPNDTWDLDYIYERILVDLPVDGEVREQVITTGKLGIVEALDRNDGSWLWSVETVPQNVISAIDPETGDKTINEETIPMIGQTTFNCPADPGGRGWPATAYSPRTETLYLPLAEFCSNTTPQPLDPGQAYTGGGRATFARVEVPDSDGNIGRLDAINLADHSTAWSHRQRSPITSAVLPTGGGLVFAGDWNRYFYAFDDETGDVLWQIRTNNAVNSFPISYEADGKQYVAVAVGNGSSQARALATLTPEFVNPAAGSVLWVFTLP</sequence>
<comment type="similarity">
    <text evidence="2">Belongs to the bacterial PQQ dehydrogenase family.</text>
</comment>
<organism evidence="5 6">
    <name type="scientific">Pelagibacterium luteolum</name>
    <dbReference type="NCBI Taxonomy" id="440168"/>
    <lineage>
        <taxon>Bacteria</taxon>
        <taxon>Pseudomonadati</taxon>
        <taxon>Pseudomonadota</taxon>
        <taxon>Alphaproteobacteria</taxon>
        <taxon>Hyphomicrobiales</taxon>
        <taxon>Devosiaceae</taxon>
        <taxon>Pelagibacterium</taxon>
    </lineage>
</organism>
<evidence type="ECO:0000313" key="6">
    <source>
        <dbReference type="Proteomes" id="UP000199495"/>
    </source>
</evidence>
<keyword evidence="6" id="KW-1185">Reference proteome</keyword>
<dbReference type="Proteomes" id="UP000199495">
    <property type="component" value="Unassembled WGS sequence"/>
</dbReference>